<accession>A0A8T9Q347</accession>
<sequence>MKATDFQVLHSVTEYTRYYGLPDPAHPLLTLINLAEITAQTLPAPIVAQLYTVALKRGLKGTVYYGRQTYDFHGGLLTFLAPARSYRPMRASTFRK</sequence>
<dbReference type="RefSeq" id="WP_244673634.1">
    <property type="nucleotide sequence ID" value="NZ_CP095046.1"/>
</dbReference>
<evidence type="ECO:0000313" key="1">
    <source>
        <dbReference type="EMBL" id="UOQ70210.1"/>
    </source>
</evidence>
<gene>
    <name evidence="1" type="ORF">MUN79_15755</name>
</gene>
<organism evidence="1 2">
    <name type="scientific">Hymenobacter cellulosilyticus</name>
    <dbReference type="NCBI Taxonomy" id="2932248"/>
    <lineage>
        <taxon>Bacteria</taxon>
        <taxon>Pseudomonadati</taxon>
        <taxon>Bacteroidota</taxon>
        <taxon>Cytophagia</taxon>
        <taxon>Cytophagales</taxon>
        <taxon>Hymenobacteraceae</taxon>
        <taxon>Hymenobacter</taxon>
    </lineage>
</organism>
<keyword evidence="2" id="KW-1185">Reference proteome</keyword>
<proteinExistence type="predicted"/>
<protein>
    <submittedName>
        <fullName evidence="1">Uncharacterized protein</fullName>
    </submittedName>
</protein>
<dbReference type="AlphaFoldDB" id="A0A8T9Q347"/>
<evidence type="ECO:0000313" key="2">
    <source>
        <dbReference type="Proteomes" id="UP000831796"/>
    </source>
</evidence>
<dbReference type="KEGG" id="hcu:MUN79_15755"/>
<reference evidence="1" key="1">
    <citation type="submission" date="2022-04" db="EMBL/GenBank/DDBJ databases">
        <title>Hymenobacter sp. isolated from the air.</title>
        <authorList>
            <person name="Won M."/>
            <person name="Lee C.-M."/>
            <person name="Woen H.-Y."/>
            <person name="Kwon S.-W."/>
        </authorList>
    </citation>
    <scope>NUCLEOTIDE SEQUENCE</scope>
    <source>
        <strain evidence="1">5116S-3</strain>
    </source>
</reference>
<dbReference type="EMBL" id="CP095046">
    <property type="protein sequence ID" value="UOQ70210.1"/>
    <property type="molecule type" value="Genomic_DNA"/>
</dbReference>
<dbReference type="Proteomes" id="UP000831796">
    <property type="component" value="Chromosome"/>
</dbReference>
<name>A0A8T9Q347_9BACT</name>